<feature type="domain" description="Peptidase M16 N-terminal" evidence="2">
    <location>
        <begin position="17"/>
        <end position="53"/>
    </location>
</feature>
<organism evidence="5">
    <name type="scientific">Schistosoma curassoni</name>
    <dbReference type="NCBI Taxonomy" id="6186"/>
    <lineage>
        <taxon>Eukaryota</taxon>
        <taxon>Metazoa</taxon>
        <taxon>Spiralia</taxon>
        <taxon>Lophotrochozoa</taxon>
        <taxon>Platyhelminthes</taxon>
        <taxon>Trematoda</taxon>
        <taxon>Digenea</taxon>
        <taxon>Strigeidida</taxon>
        <taxon>Schistosomatoidea</taxon>
        <taxon>Schistosomatidae</taxon>
        <taxon>Schistosoma</taxon>
    </lineage>
</organism>
<evidence type="ECO:0000313" key="4">
    <source>
        <dbReference type="Proteomes" id="UP000279833"/>
    </source>
</evidence>
<evidence type="ECO:0000313" key="5">
    <source>
        <dbReference type="WBParaSite" id="SCUD_0001937501-mRNA-1"/>
    </source>
</evidence>
<accession>A0A183KWC8</accession>
<evidence type="ECO:0000259" key="2">
    <source>
        <dbReference type="Pfam" id="PF00675"/>
    </source>
</evidence>
<keyword evidence="1" id="KW-0732">Signal</keyword>
<gene>
    <name evidence="3" type="ORF">SCUD_LOCUS19372</name>
</gene>
<feature type="chain" id="PRO_5043140976" evidence="1">
    <location>
        <begin position="22"/>
        <end position="95"/>
    </location>
</feature>
<dbReference type="GO" id="GO:0046872">
    <property type="term" value="F:metal ion binding"/>
    <property type="evidence" value="ECO:0007669"/>
    <property type="project" value="InterPro"/>
</dbReference>
<reference evidence="3 4" key="2">
    <citation type="submission" date="2018-11" db="EMBL/GenBank/DDBJ databases">
        <authorList>
            <consortium name="Pathogen Informatics"/>
        </authorList>
    </citation>
    <scope>NUCLEOTIDE SEQUENCE [LARGE SCALE GENOMIC DNA]</scope>
    <source>
        <strain evidence="3">Dakar</strain>
        <strain evidence="4">Dakar, Senegal</strain>
    </source>
</reference>
<dbReference type="Proteomes" id="UP000279833">
    <property type="component" value="Unassembled WGS sequence"/>
</dbReference>
<sequence>MCSRTDATLWLDLSWFASAAALCINVGSFSDPHEAQGLSHLLEHSKFNNSSHNHYTESGLSNTVLVLSFFRYHLRKNYRQLDVPVILRELMLPDG</sequence>
<evidence type="ECO:0000256" key="1">
    <source>
        <dbReference type="SAM" id="SignalP"/>
    </source>
</evidence>
<dbReference type="WBParaSite" id="SCUD_0001937501-mRNA-1">
    <property type="protein sequence ID" value="SCUD_0001937501-mRNA-1"/>
    <property type="gene ID" value="SCUD_0001937501"/>
</dbReference>
<reference evidence="5" key="1">
    <citation type="submission" date="2016-06" db="UniProtKB">
        <authorList>
            <consortium name="WormBaseParasite"/>
        </authorList>
    </citation>
    <scope>IDENTIFICATION</scope>
</reference>
<proteinExistence type="predicted"/>
<protein>
    <submittedName>
        <fullName evidence="5">Peptidase_M16 domain-containing protein</fullName>
    </submittedName>
</protein>
<evidence type="ECO:0000313" key="3">
    <source>
        <dbReference type="EMBL" id="VDP68912.1"/>
    </source>
</evidence>
<dbReference type="InterPro" id="IPR011249">
    <property type="entry name" value="Metalloenz_LuxS/M16"/>
</dbReference>
<dbReference type="Gene3D" id="3.30.830.10">
    <property type="entry name" value="Metalloenzyme, LuxS/M16 peptidase-like"/>
    <property type="match status" value="1"/>
</dbReference>
<name>A0A183KWC8_9TREM</name>
<keyword evidence="4" id="KW-1185">Reference proteome</keyword>
<dbReference type="AlphaFoldDB" id="A0A183KWC8"/>
<dbReference type="EMBL" id="UZAK01042395">
    <property type="protein sequence ID" value="VDP68912.1"/>
    <property type="molecule type" value="Genomic_DNA"/>
</dbReference>
<feature type="signal peptide" evidence="1">
    <location>
        <begin position="1"/>
        <end position="21"/>
    </location>
</feature>
<dbReference type="InterPro" id="IPR011765">
    <property type="entry name" value="Pept_M16_N"/>
</dbReference>
<dbReference type="SUPFAM" id="SSF63411">
    <property type="entry name" value="LuxS/MPP-like metallohydrolase"/>
    <property type="match status" value="1"/>
</dbReference>
<dbReference type="Pfam" id="PF00675">
    <property type="entry name" value="Peptidase_M16"/>
    <property type="match status" value="1"/>
</dbReference>